<dbReference type="InterPro" id="IPR004242">
    <property type="entry name" value="Transposase_21"/>
</dbReference>
<comment type="caution">
    <text evidence="1">The sequence shown here is derived from an EMBL/GenBank/DDBJ whole genome shotgun (WGS) entry which is preliminary data.</text>
</comment>
<evidence type="ECO:0000313" key="2">
    <source>
        <dbReference type="Proteomes" id="UP000594638"/>
    </source>
</evidence>
<reference evidence="1 2" key="1">
    <citation type="submission" date="2019-12" db="EMBL/GenBank/DDBJ databases">
        <authorList>
            <person name="Alioto T."/>
            <person name="Alioto T."/>
            <person name="Gomez Garrido J."/>
        </authorList>
    </citation>
    <scope>NUCLEOTIDE SEQUENCE [LARGE SCALE GENOMIC DNA]</scope>
</reference>
<dbReference type="PANTHER" id="PTHR10775:SF182">
    <property type="entry name" value="TRANSPOSON, EN_SPM-LIKE, TRANSPOSASE-ASSOCIATED DOMAIN PROTEIN-RELATED"/>
    <property type="match status" value="1"/>
</dbReference>
<keyword evidence="2" id="KW-1185">Reference proteome</keyword>
<name>A0A8S0QHR1_OLEEU</name>
<organism evidence="1 2">
    <name type="scientific">Olea europaea subsp. europaea</name>
    <dbReference type="NCBI Taxonomy" id="158383"/>
    <lineage>
        <taxon>Eukaryota</taxon>
        <taxon>Viridiplantae</taxon>
        <taxon>Streptophyta</taxon>
        <taxon>Embryophyta</taxon>
        <taxon>Tracheophyta</taxon>
        <taxon>Spermatophyta</taxon>
        <taxon>Magnoliopsida</taxon>
        <taxon>eudicotyledons</taxon>
        <taxon>Gunneridae</taxon>
        <taxon>Pentapetalae</taxon>
        <taxon>asterids</taxon>
        <taxon>lamiids</taxon>
        <taxon>Lamiales</taxon>
        <taxon>Oleaceae</taxon>
        <taxon>Oleeae</taxon>
        <taxon>Olea</taxon>
    </lineage>
</organism>
<dbReference type="AlphaFoldDB" id="A0A8S0QHR1"/>
<dbReference type="PANTHER" id="PTHR10775">
    <property type="entry name" value="OS08G0208400 PROTEIN"/>
    <property type="match status" value="1"/>
</dbReference>
<dbReference type="Gramene" id="OE9A031040T1">
    <property type="protein sequence ID" value="OE9A031040C1"/>
    <property type="gene ID" value="OE9A031040"/>
</dbReference>
<dbReference type="Pfam" id="PF02992">
    <property type="entry name" value="Transposase_21"/>
    <property type="match status" value="1"/>
</dbReference>
<proteinExistence type="predicted"/>
<accession>A0A8S0QHR1</accession>
<protein>
    <submittedName>
        <fullName evidence="1">Uncharacterized protein</fullName>
    </submittedName>
</protein>
<evidence type="ECO:0000313" key="1">
    <source>
        <dbReference type="EMBL" id="CAA2967342.1"/>
    </source>
</evidence>
<sequence length="199" mass="22704">MAESLIWHSTNQSVDGKMCHPVDSPSRALIESKWPEFANNPHNLRLGLATDDFNPFNNFSSTYSCWPVMLVIYNLPPWLCMKNENIMLSLIPGPKQPGNDIDIYLQPLIDDLNELWNIGMNVYDALTNAVFNLRAILMWTINDLPALGNLAGCKIKGRTGCPRCSENTHSQWLKFSRKFAYMGHRRFLSPSHPLRKIKS</sequence>
<dbReference type="Proteomes" id="UP000594638">
    <property type="component" value="Unassembled WGS sequence"/>
</dbReference>
<dbReference type="OrthoDB" id="1109163at2759"/>
<dbReference type="EMBL" id="CACTIH010001881">
    <property type="protein sequence ID" value="CAA2967342.1"/>
    <property type="molecule type" value="Genomic_DNA"/>
</dbReference>
<gene>
    <name evidence="1" type="ORF">OLEA9_A031040</name>
</gene>